<dbReference type="AlphaFoldDB" id="F4B8X9"/>
<dbReference type="Proteomes" id="UP000008458">
    <property type="component" value="Chromosome"/>
</dbReference>
<evidence type="ECO:0000313" key="2">
    <source>
        <dbReference type="Proteomes" id="UP000008458"/>
    </source>
</evidence>
<dbReference type="STRING" id="933801.Ahos_2131"/>
<dbReference type="KEGG" id="aho:Ahos_2131"/>
<dbReference type="eggNOG" id="arCOG07723">
    <property type="taxonomic scope" value="Archaea"/>
</dbReference>
<sequence>MAILKVSEDVKEELLKLANELQDKRGGKRDVTINSVIEFLIEFYREKSKENT</sequence>
<keyword evidence="2" id="KW-1185">Reference proteome</keyword>
<reference key="2">
    <citation type="journal article" date="2011" name="Extremophiles">
        <title>Genomic analyses of Acidianus hospitalis W1 a host for studying crenarchaeal virus and plasmid life cycles.</title>
        <authorList>
            <person name="You X.Y."/>
            <person name="Liu C."/>
            <person name="Wang S.Y."/>
            <person name="Jiang C.Y."/>
            <person name="Shah S.A."/>
            <person name="Prangishvili D."/>
            <person name="Liu S.J."/>
            <person name="Garrett R.A."/>
        </authorList>
    </citation>
    <scope>NUCLEOTIDE SEQUENCE</scope>
    <source>
        <strain>W1</strain>
    </source>
</reference>
<dbReference type="EMBL" id="CP002535">
    <property type="protein sequence ID" value="AEE95002.1"/>
    <property type="molecule type" value="Genomic_DNA"/>
</dbReference>
<reference evidence="1 2" key="1">
    <citation type="journal article" date="2011" name="Extremophiles">
        <title>Genomic analysis of Acidianus hospitalis W1 a host for studying crenarchaeal virus and plasmid life cycles.</title>
        <authorList>
            <person name="You X.Y."/>
            <person name="Liu C."/>
            <person name="Wang S.Y."/>
            <person name="Jiang C.Y."/>
            <person name="Shah S.A."/>
            <person name="Prangishvili D."/>
            <person name="She Q."/>
            <person name="Liu S.J."/>
            <person name="Garrett R.A."/>
        </authorList>
    </citation>
    <scope>NUCLEOTIDE SEQUENCE [LARGE SCALE GENOMIC DNA]</scope>
    <source>
        <strain evidence="1 2">W1</strain>
    </source>
</reference>
<evidence type="ECO:0008006" key="3">
    <source>
        <dbReference type="Google" id="ProtNLM"/>
    </source>
</evidence>
<accession>F4B8X9</accession>
<dbReference type="OrthoDB" id="40882at2157"/>
<organism evidence="1 2">
    <name type="scientific">Acidianus hospitalis (strain W1)</name>
    <dbReference type="NCBI Taxonomy" id="933801"/>
    <lineage>
        <taxon>Archaea</taxon>
        <taxon>Thermoproteota</taxon>
        <taxon>Thermoprotei</taxon>
        <taxon>Sulfolobales</taxon>
        <taxon>Sulfolobaceae</taxon>
        <taxon>Acidianus</taxon>
    </lineage>
</organism>
<proteinExistence type="predicted"/>
<dbReference type="RefSeq" id="WP_013776917.1">
    <property type="nucleotide sequence ID" value="NC_015518.1"/>
</dbReference>
<dbReference type="HOGENOM" id="CLU_3075110_0_0_2"/>
<name>F4B8X9_ACIHW</name>
<evidence type="ECO:0000313" key="1">
    <source>
        <dbReference type="EMBL" id="AEE95002.1"/>
    </source>
</evidence>
<protein>
    <recommendedName>
        <fullName evidence="3">VapB-type antitoxin</fullName>
    </recommendedName>
</protein>
<gene>
    <name evidence="1" type="ordered locus">Ahos_2131</name>
</gene>
<dbReference type="GeneID" id="58788777"/>